<comment type="caution">
    <text evidence="1">The sequence shown here is derived from an EMBL/GenBank/DDBJ whole genome shotgun (WGS) entry which is preliminary data.</text>
</comment>
<proteinExistence type="predicted"/>
<name>A0A835L4V1_SPOEX</name>
<evidence type="ECO:0000313" key="1">
    <source>
        <dbReference type="EMBL" id="KAF9415339.1"/>
    </source>
</evidence>
<evidence type="ECO:0000313" key="2">
    <source>
        <dbReference type="Proteomes" id="UP000648187"/>
    </source>
</evidence>
<gene>
    <name evidence="1" type="ORF">HW555_007002</name>
</gene>
<dbReference type="Proteomes" id="UP000648187">
    <property type="component" value="Unassembled WGS sequence"/>
</dbReference>
<dbReference type="EMBL" id="JACKWZ010000113">
    <property type="protein sequence ID" value="KAF9415339.1"/>
    <property type="molecule type" value="Genomic_DNA"/>
</dbReference>
<keyword evidence="2" id="KW-1185">Reference proteome</keyword>
<organism evidence="1 2">
    <name type="scientific">Spodoptera exigua</name>
    <name type="common">Beet armyworm</name>
    <name type="synonym">Noctua fulgens</name>
    <dbReference type="NCBI Taxonomy" id="7107"/>
    <lineage>
        <taxon>Eukaryota</taxon>
        <taxon>Metazoa</taxon>
        <taxon>Ecdysozoa</taxon>
        <taxon>Arthropoda</taxon>
        <taxon>Hexapoda</taxon>
        <taxon>Insecta</taxon>
        <taxon>Pterygota</taxon>
        <taxon>Neoptera</taxon>
        <taxon>Endopterygota</taxon>
        <taxon>Lepidoptera</taxon>
        <taxon>Glossata</taxon>
        <taxon>Ditrysia</taxon>
        <taxon>Noctuoidea</taxon>
        <taxon>Noctuidae</taxon>
        <taxon>Amphipyrinae</taxon>
        <taxon>Spodoptera</taxon>
    </lineage>
</organism>
<accession>A0A835L4V1</accession>
<sequence length="74" mass="8262">MRIFHCLGKNRGYFCTPVKKLIGSNAAVKKKRTCRYDCTELCQLQGTGHGTCQGSICKCSSLNTIVEHINEHET</sequence>
<dbReference type="AlphaFoldDB" id="A0A835L4V1"/>
<protein>
    <submittedName>
        <fullName evidence="1">Uncharacterized protein</fullName>
    </submittedName>
</protein>
<reference evidence="1" key="1">
    <citation type="submission" date="2020-08" db="EMBL/GenBank/DDBJ databases">
        <title>Spodoptera exigua strain:BAW_Kor-Di-RS1 Genome sequencing and assembly.</title>
        <authorList>
            <person name="Kim J."/>
            <person name="Nam H.Y."/>
            <person name="Kwon M."/>
            <person name="Choi J.H."/>
            <person name="Cho S.R."/>
            <person name="Kim G.-H."/>
        </authorList>
    </citation>
    <scope>NUCLEOTIDE SEQUENCE</scope>
    <source>
        <strain evidence="1">BAW_Kor-Di-RS1</strain>
        <tissue evidence="1">Whole-body</tissue>
    </source>
</reference>